<feature type="chain" id="PRO_5047053706" evidence="5">
    <location>
        <begin position="20"/>
        <end position="774"/>
    </location>
</feature>
<feature type="signal peptide" evidence="5">
    <location>
        <begin position="1"/>
        <end position="19"/>
    </location>
</feature>
<feature type="domain" description="PA14" evidence="7">
    <location>
        <begin position="134"/>
        <end position="299"/>
    </location>
</feature>
<organism evidence="8 9">
    <name type="scientific">Gemmata palustris</name>
    <dbReference type="NCBI Taxonomy" id="2822762"/>
    <lineage>
        <taxon>Bacteria</taxon>
        <taxon>Pseudomonadati</taxon>
        <taxon>Planctomycetota</taxon>
        <taxon>Planctomycetia</taxon>
        <taxon>Gemmatales</taxon>
        <taxon>Gemmataceae</taxon>
        <taxon>Gemmata</taxon>
    </lineage>
</organism>
<dbReference type="InterPro" id="IPR037524">
    <property type="entry name" value="PA14/GLEYA"/>
</dbReference>
<dbReference type="PROSITE" id="PS51007">
    <property type="entry name" value="CYTC"/>
    <property type="match status" value="1"/>
</dbReference>
<proteinExistence type="predicted"/>
<gene>
    <name evidence="8" type="ORF">J8F10_11760</name>
</gene>
<evidence type="ECO:0000256" key="4">
    <source>
        <dbReference type="PROSITE-ProRule" id="PRU00433"/>
    </source>
</evidence>
<keyword evidence="5" id="KW-0732">Signal</keyword>
<evidence type="ECO:0000259" key="6">
    <source>
        <dbReference type="PROSITE" id="PS51007"/>
    </source>
</evidence>
<dbReference type="Pfam" id="PF07631">
    <property type="entry name" value="PSD4"/>
    <property type="match status" value="1"/>
</dbReference>
<evidence type="ECO:0000313" key="8">
    <source>
        <dbReference type="EMBL" id="MBP3955961.1"/>
    </source>
</evidence>
<dbReference type="Pfam" id="PF07637">
    <property type="entry name" value="PSD5"/>
    <property type="match status" value="1"/>
</dbReference>
<evidence type="ECO:0000256" key="2">
    <source>
        <dbReference type="ARBA" id="ARBA00022723"/>
    </source>
</evidence>
<name>A0ABS5BQM9_9BACT</name>
<dbReference type="Proteomes" id="UP000676565">
    <property type="component" value="Unassembled WGS sequence"/>
</dbReference>
<dbReference type="InterPro" id="IPR013043">
    <property type="entry name" value="DUF1595"/>
</dbReference>
<dbReference type="InterPro" id="IPR013039">
    <property type="entry name" value="DUF1588"/>
</dbReference>
<reference evidence="8 9" key="1">
    <citation type="submission" date="2021-04" db="EMBL/GenBank/DDBJ databases">
        <authorList>
            <person name="Ivanova A."/>
        </authorList>
    </citation>
    <scope>NUCLEOTIDE SEQUENCE [LARGE SCALE GENOMIC DNA]</scope>
    <source>
        <strain evidence="8 9">G18</strain>
    </source>
</reference>
<keyword evidence="2 4" id="KW-0479">Metal-binding</keyword>
<dbReference type="Pfam" id="PF13442">
    <property type="entry name" value="Cytochrome_CBB3"/>
    <property type="match status" value="1"/>
</dbReference>
<evidence type="ECO:0000256" key="5">
    <source>
        <dbReference type="SAM" id="SignalP"/>
    </source>
</evidence>
<sequence length="774" mass="85890">MRIATVTLVLLVGTAPVRADASTGEQIYRKRCASCHGPNGEGAKKYPEPLIGDRTVKELAKVIARTMPEDDPGSCVGADADLVAAYIHETFYSKAARERNHPPRIELSRLTAVQHQNAVADLIGSFRPNVANPSAEKGLRGEYFQWQEDIVSGFYSDKDRAIDRTDLTVRFDWTRTPPIEEKKKGEGYSVRWTGSFTAPRTGDYEFIVRSENGVRLWVNAPAAPPHSNRAQSVDPSPKSLIDAWVGAGSPTDHRGTVRLLGGRSYPIRLQFFKGKEKTASVSLKWKPPLGTEEEIPVRHLSPVRVRETFVPKTKFPPDDRSLGWERGTSISKAWTRATFDTALETAGYVGDHLHELAGLAEKEPDPRAKLRRFCQLFVERAFRHPLSEEQTKVHVDQLFDSTKDTVTGVKRVVAAALISPQFLYRDAEPIPEGYAVAARLSFVLWDSLPDAALLTAAQDGKLTTREEIRTQADRLLSDPRAKLKVLSFFHTWLRLDHATDVVKDAKRFPGFDQAVVADLRVSLDLMLEEIVFGGKSDFRQLLLADHLPLNGRLAAIYGAATPKTGDFTNVVLNAEHRAGVLTHPLVMTVHSYTAETSPIHRGVFLTRGILGQNLRPPQEAFTPFAAELHPALSTRERVGLQTKPANCMTCHGVINPLGFTMEHFDAVGRFRDRDNKKPVDATGSFRSPSGHEAKFANARELAKFAANSEAVHAAFIEQMFSHLVQQPIRAYGPTRLAELRTGFAKDQFHVRNVVAEIAAMAARPPEPKQTPKSR</sequence>
<keyword evidence="9" id="KW-1185">Reference proteome</keyword>
<evidence type="ECO:0000256" key="1">
    <source>
        <dbReference type="ARBA" id="ARBA00022617"/>
    </source>
</evidence>
<dbReference type="SUPFAM" id="SSF56988">
    <property type="entry name" value="Anthrax protective antigen"/>
    <property type="match status" value="1"/>
</dbReference>
<dbReference type="InterPro" id="IPR036909">
    <property type="entry name" value="Cyt_c-like_dom_sf"/>
</dbReference>
<dbReference type="InterPro" id="IPR011658">
    <property type="entry name" value="PA14_dom"/>
</dbReference>
<dbReference type="RefSeq" id="WP_210654010.1">
    <property type="nucleotide sequence ID" value="NZ_JAGKQQ010000001.1"/>
</dbReference>
<dbReference type="Gene3D" id="1.10.760.10">
    <property type="entry name" value="Cytochrome c-like domain"/>
    <property type="match status" value="1"/>
</dbReference>
<keyword evidence="3 4" id="KW-0408">Iron</keyword>
<dbReference type="InterPro" id="IPR013042">
    <property type="entry name" value="DUF1592"/>
</dbReference>
<evidence type="ECO:0000259" key="7">
    <source>
        <dbReference type="PROSITE" id="PS51820"/>
    </source>
</evidence>
<comment type="caution">
    <text evidence="8">The sequence shown here is derived from an EMBL/GenBank/DDBJ whole genome shotgun (WGS) entry which is preliminary data.</text>
</comment>
<dbReference type="SMART" id="SM00758">
    <property type="entry name" value="PA14"/>
    <property type="match status" value="1"/>
</dbReference>
<evidence type="ECO:0000256" key="3">
    <source>
        <dbReference type="ARBA" id="ARBA00023004"/>
    </source>
</evidence>
<accession>A0ABS5BQM9</accession>
<keyword evidence="1 4" id="KW-0349">Heme</keyword>
<evidence type="ECO:0000313" key="9">
    <source>
        <dbReference type="Proteomes" id="UP000676565"/>
    </source>
</evidence>
<dbReference type="InterPro" id="IPR009056">
    <property type="entry name" value="Cyt_c-like_dom"/>
</dbReference>
<dbReference type="Gene3D" id="3.90.182.10">
    <property type="entry name" value="Toxin - Anthrax Protective Antigen,domain 1"/>
    <property type="match status" value="1"/>
</dbReference>
<dbReference type="EMBL" id="JAGKQQ010000001">
    <property type="protein sequence ID" value="MBP3955961.1"/>
    <property type="molecule type" value="Genomic_DNA"/>
</dbReference>
<protein>
    <submittedName>
        <fullName evidence="8">DUF1592 domain-containing protein</fullName>
    </submittedName>
</protein>
<dbReference type="PROSITE" id="PS51820">
    <property type="entry name" value="PA14"/>
    <property type="match status" value="1"/>
</dbReference>
<dbReference type="Pfam" id="PF07627">
    <property type="entry name" value="PSCyt3"/>
    <property type="match status" value="1"/>
</dbReference>
<feature type="domain" description="Cytochrome c" evidence="6">
    <location>
        <begin position="19"/>
        <end position="91"/>
    </location>
</feature>
<dbReference type="SUPFAM" id="SSF46626">
    <property type="entry name" value="Cytochrome c"/>
    <property type="match status" value="1"/>
</dbReference>
<dbReference type="Pfam" id="PF07691">
    <property type="entry name" value="PA14"/>
    <property type="match status" value="1"/>
</dbReference>